<dbReference type="PROSITE" id="PS00903">
    <property type="entry name" value="CYT_DCMP_DEAMINASES_1"/>
    <property type="match status" value="1"/>
</dbReference>
<dbReference type="GO" id="GO:0008270">
    <property type="term" value="F:zinc ion binding"/>
    <property type="evidence" value="ECO:0007669"/>
    <property type="project" value="UniProtKB-UniRule"/>
</dbReference>
<evidence type="ECO:0000259" key="16">
    <source>
        <dbReference type="PROSITE" id="PS51747"/>
    </source>
</evidence>
<feature type="binding site" evidence="14">
    <location>
        <position position="94"/>
    </location>
    <ligand>
        <name>Zn(2+)</name>
        <dbReference type="ChEBI" id="CHEBI:29105"/>
        <note>catalytic</note>
    </ligand>
</feature>
<dbReference type="AlphaFoldDB" id="A0A1P8WC70"/>
<keyword evidence="6 14" id="KW-0479">Metal-binding</keyword>
<accession>A0A1P8WC70</accession>
<feature type="binding site" evidence="14">
    <location>
        <position position="63"/>
    </location>
    <ligand>
        <name>Zn(2+)</name>
        <dbReference type="ChEBI" id="CHEBI:29105"/>
        <note>catalytic</note>
    </ligand>
</feature>
<evidence type="ECO:0000256" key="12">
    <source>
        <dbReference type="PIRSR" id="PIRSR606262-1"/>
    </source>
</evidence>
<evidence type="ECO:0000256" key="10">
    <source>
        <dbReference type="ARBA" id="ARBA00049252"/>
    </source>
</evidence>
<keyword evidence="7 15" id="KW-0378">Hydrolase</keyword>
<comment type="catalytic activity">
    <reaction evidence="10 15">
        <text>2'-deoxycytidine + H2O + H(+) = 2'-deoxyuridine + NH4(+)</text>
        <dbReference type="Rhea" id="RHEA:13433"/>
        <dbReference type="ChEBI" id="CHEBI:15377"/>
        <dbReference type="ChEBI" id="CHEBI:15378"/>
        <dbReference type="ChEBI" id="CHEBI:15698"/>
        <dbReference type="ChEBI" id="CHEBI:16450"/>
        <dbReference type="ChEBI" id="CHEBI:28938"/>
        <dbReference type="EC" id="3.5.4.5"/>
    </reaction>
</comment>
<evidence type="ECO:0000256" key="3">
    <source>
        <dbReference type="ARBA" id="ARBA00006576"/>
    </source>
</evidence>
<protein>
    <recommendedName>
        <fullName evidence="5 15">Cytidine deaminase</fullName>
        <ecNumber evidence="4 15">3.5.4.5</ecNumber>
    </recommendedName>
    <alternativeName>
        <fullName evidence="9 15">Cytidine aminohydrolase</fullName>
    </alternativeName>
</protein>
<dbReference type="InterPro" id="IPR050202">
    <property type="entry name" value="Cyt/Deoxycyt_deaminase"/>
</dbReference>
<comment type="catalytic activity">
    <reaction evidence="11 15">
        <text>cytidine + H2O + H(+) = uridine + NH4(+)</text>
        <dbReference type="Rhea" id="RHEA:16069"/>
        <dbReference type="ChEBI" id="CHEBI:15377"/>
        <dbReference type="ChEBI" id="CHEBI:15378"/>
        <dbReference type="ChEBI" id="CHEBI:16704"/>
        <dbReference type="ChEBI" id="CHEBI:17562"/>
        <dbReference type="ChEBI" id="CHEBI:28938"/>
        <dbReference type="EC" id="3.5.4.5"/>
    </reaction>
</comment>
<dbReference type="EC" id="3.5.4.5" evidence="4 15"/>
<dbReference type="STRING" id="1891926.Fuma_01252"/>
<dbReference type="NCBIfam" id="TIGR01354">
    <property type="entry name" value="cyt_deam_tetra"/>
    <property type="match status" value="1"/>
</dbReference>
<dbReference type="CDD" id="cd01283">
    <property type="entry name" value="cytidine_deaminase"/>
    <property type="match status" value="1"/>
</dbReference>
<dbReference type="RefSeq" id="WP_077023387.1">
    <property type="nucleotide sequence ID" value="NZ_CP017641.1"/>
</dbReference>
<dbReference type="GO" id="GO:0072527">
    <property type="term" value="P:pyrimidine-containing compound metabolic process"/>
    <property type="evidence" value="ECO:0007669"/>
    <property type="project" value="UniProtKB-ARBA"/>
</dbReference>
<evidence type="ECO:0000256" key="15">
    <source>
        <dbReference type="RuleBase" id="RU364006"/>
    </source>
</evidence>
<dbReference type="GO" id="GO:0042802">
    <property type="term" value="F:identical protein binding"/>
    <property type="evidence" value="ECO:0007669"/>
    <property type="project" value="UniProtKB-ARBA"/>
</dbReference>
<feature type="domain" description="CMP/dCMP-type deaminase" evidence="16">
    <location>
        <begin position="11"/>
        <end position="139"/>
    </location>
</feature>
<sequence>MSGTSTLSLPPDWERLVAASRNARSMAYAPYSNYAVGAAVLTDDGQIFSGCNVENASYGLTVCAERVAVCSAVAAGFQKFAAVCVSLTGMPVPCGSCRQFLNEFNPQMIVLLDDLDQPAENSPECVRLSDLLPRAFKLDSI</sequence>
<evidence type="ECO:0000256" key="11">
    <source>
        <dbReference type="ARBA" id="ARBA00049558"/>
    </source>
</evidence>
<evidence type="ECO:0000256" key="8">
    <source>
        <dbReference type="ARBA" id="ARBA00022833"/>
    </source>
</evidence>
<comment type="function">
    <text evidence="2 15">This enzyme scavenges exogenous and endogenous cytidine and 2'-deoxycytidine for UMP synthesis.</text>
</comment>
<dbReference type="SUPFAM" id="SSF53927">
    <property type="entry name" value="Cytidine deaminase-like"/>
    <property type="match status" value="1"/>
</dbReference>
<dbReference type="Gene3D" id="3.40.140.10">
    <property type="entry name" value="Cytidine Deaminase, domain 2"/>
    <property type="match status" value="1"/>
</dbReference>
<evidence type="ECO:0000256" key="13">
    <source>
        <dbReference type="PIRSR" id="PIRSR606262-2"/>
    </source>
</evidence>
<comment type="similarity">
    <text evidence="3 15">Belongs to the cytidine and deoxycytidylate deaminase family.</text>
</comment>
<gene>
    <name evidence="17" type="primary">cdd</name>
    <name evidence="17" type="ORF">Fuma_01252</name>
</gene>
<evidence type="ECO:0000313" key="17">
    <source>
        <dbReference type="EMBL" id="APZ91661.1"/>
    </source>
</evidence>
<reference evidence="17 18" key="1">
    <citation type="journal article" date="2016" name="Front. Microbiol.">
        <title>Fuerstia marisgermanicae gen. nov., sp. nov., an Unusual Member of the Phylum Planctomycetes from the German Wadden Sea.</title>
        <authorList>
            <person name="Kohn T."/>
            <person name="Heuer A."/>
            <person name="Jogler M."/>
            <person name="Vollmers J."/>
            <person name="Boedeker C."/>
            <person name="Bunk B."/>
            <person name="Rast P."/>
            <person name="Borchert D."/>
            <person name="Glockner I."/>
            <person name="Freese H.M."/>
            <person name="Klenk H.P."/>
            <person name="Overmann J."/>
            <person name="Kaster A.K."/>
            <person name="Rohde M."/>
            <person name="Wiegand S."/>
            <person name="Jogler C."/>
        </authorList>
    </citation>
    <scope>NUCLEOTIDE SEQUENCE [LARGE SCALE GENOMIC DNA]</scope>
    <source>
        <strain evidence="17 18">NH11</strain>
    </source>
</reference>
<dbReference type="EMBL" id="CP017641">
    <property type="protein sequence ID" value="APZ91661.1"/>
    <property type="molecule type" value="Genomic_DNA"/>
</dbReference>
<evidence type="ECO:0000256" key="7">
    <source>
        <dbReference type="ARBA" id="ARBA00022801"/>
    </source>
</evidence>
<dbReference type="GO" id="GO:0055086">
    <property type="term" value="P:nucleobase-containing small molecule metabolic process"/>
    <property type="evidence" value="ECO:0007669"/>
    <property type="project" value="UniProtKB-ARBA"/>
</dbReference>
<dbReference type="NCBIfam" id="NF004064">
    <property type="entry name" value="PRK05578.1"/>
    <property type="match status" value="1"/>
</dbReference>
<dbReference type="InterPro" id="IPR016193">
    <property type="entry name" value="Cytidine_deaminase-like"/>
</dbReference>
<feature type="binding site" evidence="14">
    <location>
        <position position="97"/>
    </location>
    <ligand>
        <name>Zn(2+)</name>
        <dbReference type="ChEBI" id="CHEBI:29105"/>
        <note>catalytic</note>
    </ligand>
</feature>
<organism evidence="17 18">
    <name type="scientific">Fuerstiella marisgermanici</name>
    <dbReference type="NCBI Taxonomy" id="1891926"/>
    <lineage>
        <taxon>Bacteria</taxon>
        <taxon>Pseudomonadati</taxon>
        <taxon>Planctomycetota</taxon>
        <taxon>Planctomycetia</taxon>
        <taxon>Planctomycetales</taxon>
        <taxon>Planctomycetaceae</taxon>
        <taxon>Fuerstiella</taxon>
    </lineage>
</organism>
<dbReference type="GO" id="GO:0004126">
    <property type="term" value="F:cytidine deaminase activity"/>
    <property type="evidence" value="ECO:0007669"/>
    <property type="project" value="UniProtKB-UniRule"/>
</dbReference>
<comment type="cofactor">
    <cofactor evidence="1 14 15">
        <name>Zn(2+)</name>
        <dbReference type="ChEBI" id="CHEBI:29105"/>
    </cofactor>
</comment>
<dbReference type="GO" id="GO:0005829">
    <property type="term" value="C:cytosol"/>
    <property type="evidence" value="ECO:0007669"/>
    <property type="project" value="TreeGrafter"/>
</dbReference>
<keyword evidence="18" id="KW-1185">Reference proteome</keyword>
<dbReference type="PROSITE" id="PS51747">
    <property type="entry name" value="CYT_DCMP_DEAMINASES_2"/>
    <property type="match status" value="1"/>
</dbReference>
<evidence type="ECO:0000256" key="5">
    <source>
        <dbReference type="ARBA" id="ARBA00018266"/>
    </source>
</evidence>
<name>A0A1P8WC70_9PLAN</name>
<dbReference type="InterPro" id="IPR016192">
    <property type="entry name" value="APOBEC/CMP_deaminase_Zn-bd"/>
</dbReference>
<dbReference type="InterPro" id="IPR006262">
    <property type="entry name" value="Cyt_deam_tetra"/>
</dbReference>
<evidence type="ECO:0000256" key="9">
    <source>
        <dbReference type="ARBA" id="ARBA00032005"/>
    </source>
</evidence>
<evidence type="ECO:0000313" key="18">
    <source>
        <dbReference type="Proteomes" id="UP000187735"/>
    </source>
</evidence>
<evidence type="ECO:0000256" key="1">
    <source>
        <dbReference type="ARBA" id="ARBA00001947"/>
    </source>
</evidence>
<proteinExistence type="inferred from homology"/>
<dbReference type="PANTHER" id="PTHR11644">
    <property type="entry name" value="CYTIDINE DEAMINASE"/>
    <property type="match status" value="1"/>
</dbReference>
<dbReference type="PANTHER" id="PTHR11644:SF2">
    <property type="entry name" value="CYTIDINE DEAMINASE"/>
    <property type="match status" value="1"/>
</dbReference>
<feature type="binding site" evidence="13">
    <location>
        <begin position="52"/>
        <end position="58"/>
    </location>
    <ligand>
        <name>substrate</name>
    </ligand>
</feature>
<keyword evidence="8 14" id="KW-0862">Zinc</keyword>
<dbReference type="Pfam" id="PF00383">
    <property type="entry name" value="dCMP_cyt_deam_1"/>
    <property type="match status" value="1"/>
</dbReference>
<dbReference type="KEGG" id="fmr:Fuma_01252"/>
<dbReference type="Proteomes" id="UP000187735">
    <property type="component" value="Chromosome"/>
</dbReference>
<evidence type="ECO:0000256" key="6">
    <source>
        <dbReference type="ARBA" id="ARBA00022723"/>
    </source>
</evidence>
<dbReference type="FunFam" id="3.40.140.10:FF:000008">
    <property type="entry name" value="Cytidine deaminase"/>
    <property type="match status" value="1"/>
</dbReference>
<evidence type="ECO:0000256" key="2">
    <source>
        <dbReference type="ARBA" id="ARBA00003949"/>
    </source>
</evidence>
<feature type="active site" description="Proton donor" evidence="12">
    <location>
        <position position="65"/>
    </location>
</feature>
<evidence type="ECO:0000256" key="4">
    <source>
        <dbReference type="ARBA" id="ARBA00012783"/>
    </source>
</evidence>
<dbReference type="InterPro" id="IPR002125">
    <property type="entry name" value="CMP_dCMP_dom"/>
</dbReference>
<dbReference type="OrthoDB" id="9795347at2"/>
<evidence type="ECO:0000256" key="14">
    <source>
        <dbReference type="PIRSR" id="PIRSR606262-3"/>
    </source>
</evidence>